<dbReference type="InterPro" id="IPR003439">
    <property type="entry name" value="ABC_transporter-like_ATP-bd"/>
</dbReference>
<evidence type="ECO:0000259" key="3">
    <source>
        <dbReference type="PROSITE" id="PS50893"/>
    </source>
</evidence>
<reference evidence="4 5" key="1">
    <citation type="submission" date="2020-03" db="EMBL/GenBank/DDBJ databases">
        <title>Soil Listeria distribution.</title>
        <authorList>
            <person name="Liao J."/>
            <person name="Wiedmann M."/>
        </authorList>
    </citation>
    <scope>NUCLEOTIDE SEQUENCE [LARGE SCALE GENOMIC DNA]</scope>
    <source>
        <strain evidence="4 5">FSL L7-1614</strain>
    </source>
</reference>
<accession>A0A841Z177</accession>
<dbReference type="EMBL" id="JAARQN010000012">
    <property type="protein sequence ID" value="MBC1458516.1"/>
    <property type="molecule type" value="Genomic_DNA"/>
</dbReference>
<dbReference type="GO" id="GO:0016887">
    <property type="term" value="F:ATP hydrolysis activity"/>
    <property type="evidence" value="ECO:0007669"/>
    <property type="project" value="InterPro"/>
</dbReference>
<feature type="domain" description="ABC transporter" evidence="3">
    <location>
        <begin position="2"/>
        <end position="218"/>
    </location>
</feature>
<name>A0A841Z177_9LIST</name>
<organism evidence="4 5">
    <name type="scientific">Listeria newyorkensis</name>
    <dbReference type="NCBI Taxonomy" id="1497681"/>
    <lineage>
        <taxon>Bacteria</taxon>
        <taxon>Bacillati</taxon>
        <taxon>Bacillota</taxon>
        <taxon>Bacilli</taxon>
        <taxon>Bacillales</taxon>
        <taxon>Listeriaceae</taxon>
        <taxon>Listeria</taxon>
    </lineage>
</organism>
<dbReference type="Gene3D" id="3.40.50.300">
    <property type="entry name" value="P-loop containing nucleotide triphosphate hydrolases"/>
    <property type="match status" value="1"/>
</dbReference>
<sequence length="218" mass="25088">MLKIENMTLVTRETLLEDASATFELGLAYGLVAPNGSGKTTLLRVLAGLTREREGVVYLEENNKILDLVSSRRRIFYYESSAWLDKHLSAWDYLQFINEKWANSKVDVNEVIKYWDLGEFAKLPIRKYSLGMKQKAVLAMYAVSNTDYWLMDEPMNGLDEKNQKQFIGFMREAKQRGVCIIFSSHQNDNLHSIADKVYYIADKTLTDTAEDIPKGEHK</sequence>
<dbReference type="GO" id="GO:0005524">
    <property type="term" value="F:ATP binding"/>
    <property type="evidence" value="ECO:0007669"/>
    <property type="project" value="UniProtKB-KW"/>
</dbReference>
<evidence type="ECO:0000313" key="4">
    <source>
        <dbReference type="EMBL" id="MBC1458516.1"/>
    </source>
</evidence>
<proteinExistence type="predicted"/>
<evidence type="ECO:0000313" key="5">
    <source>
        <dbReference type="Proteomes" id="UP000569903"/>
    </source>
</evidence>
<dbReference type="InterPro" id="IPR027417">
    <property type="entry name" value="P-loop_NTPase"/>
</dbReference>
<dbReference type="InterPro" id="IPR017871">
    <property type="entry name" value="ABC_transporter-like_CS"/>
</dbReference>
<dbReference type="SUPFAM" id="SSF52540">
    <property type="entry name" value="P-loop containing nucleoside triphosphate hydrolases"/>
    <property type="match status" value="1"/>
</dbReference>
<dbReference type="InterPro" id="IPR003593">
    <property type="entry name" value="AAA+_ATPase"/>
</dbReference>
<comment type="caution">
    <text evidence="4">The sequence shown here is derived from an EMBL/GenBank/DDBJ whole genome shotgun (WGS) entry which is preliminary data.</text>
</comment>
<dbReference type="Pfam" id="PF00005">
    <property type="entry name" value="ABC_tran"/>
    <property type="match status" value="1"/>
</dbReference>
<evidence type="ECO:0000256" key="2">
    <source>
        <dbReference type="ARBA" id="ARBA00022840"/>
    </source>
</evidence>
<dbReference type="PANTHER" id="PTHR43158:SF7">
    <property type="entry name" value="ABC TRANSPORTER, ATP-BINDING PROTEIN"/>
    <property type="match status" value="1"/>
</dbReference>
<dbReference type="Proteomes" id="UP000569903">
    <property type="component" value="Unassembled WGS sequence"/>
</dbReference>
<dbReference type="PANTHER" id="PTHR43158">
    <property type="entry name" value="SKFA PEPTIDE EXPORT ATP-BINDING PROTEIN SKFE"/>
    <property type="match status" value="1"/>
</dbReference>
<dbReference type="RefSeq" id="WP_185389656.1">
    <property type="nucleotide sequence ID" value="NZ_JAARQN010000012.1"/>
</dbReference>
<dbReference type="PROSITE" id="PS00211">
    <property type="entry name" value="ABC_TRANSPORTER_1"/>
    <property type="match status" value="1"/>
</dbReference>
<keyword evidence="2 4" id="KW-0067">ATP-binding</keyword>
<evidence type="ECO:0000256" key="1">
    <source>
        <dbReference type="ARBA" id="ARBA00022741"/>
    </source>
</evidence>
<keyword evidence="1" id="KW-0547">Nucleotide-binding</keyword>
<protein>
    <submittedName>
        <fullName evidence="4">ABC transporter ATP-binding protein</fullName>
    </submittedName>
</protein>
<gene>
    <name evidence="4" type="ORF">HB850_12200</name>
</gene>
<dbReference type="SMART" id="SM00382">
    <property type="entry name" value="AAA"/>
    <property type="match status" value="1"/>
</dbReference>
<dbReference type="PROSITE" id="PS50893">
    <property type="entry name" value="ABC_TRANSPORTER_2"/>
    <property type="match status" value="1"/>
</dbReference>
<dbReference type="AlphaFoldDB" id="A0A841Z177"/>